<dbReference type="EMBL" id="BJUS01000012">
    <property type="protein sequence ID" value="GEK72843.1"/>
    <property type="molecule type" value="Genomic_DNA"/>
</dbReference>
<reference evidence="1 2" key="1">
    <citation type="submission" date="2019-07" db="EMBL/GenBank/DDBJ databases">
        <title>Whole genome shotgun sequence of Halomonas halophila NBRC 102604.</title>
        <authorList>
            <person name="Hosoyama A."/>
            <person name="Uohara A."/>
            <person name="Ohji S."/>
            <person name="Ichikawa N."/>
        </authorList>
    </citation>
    <scope>NUCLEOTIDE SEQUENCE [LARGE SCALE GENOMIC DNA]</scope>
    <source>
        <strain evidence="1 2">NBRC 102604</strain>
    </source>
</reference>
<sequence length="47" mass="5305">MPSDSVIFDSYVLKCWADAARLQTLALEALADFLDAPRPHRQDADRD</sequence>
<protein>
    <submittedName>
        <fullName evidence="1">Uncharacterized protein</fullName>
    </submittedName>
</protein>
<accession>A0ABQ0U312</accession>
<dbReference type="RefSeq" id="WP_161796799.1">
    <property type="nucleotide sequence ID" value="NZ_BJUS01000012.1"/>
</dbReference>
<name>A0ABQ0U312_9GAMM</name>
<evidence type="ECO:0000313" key="2">
    <source>
        <dbReference type="Proteomes" id="UP000321121"/>
    </source>
</evidence>
<keyword evidence="2" id="KW-1185">Reference proteome</keyword>
<gene>
    <name evidence="1" type="ORF">HHA04nite_13870</name>
</gene>
<dbReference type="Proteomes" id="UP000321121">
    <property type="component" value="Unassembled WGS sequence"/>
</dbReference>
<organism evidence="1 2">
    <name type="scientific">Halomonas halophila</name>
    <dbReference type="NCBI Taxonomy" id="29573"/>
    <lineage>
        <taxon>Bacteria</taxon>
        <taxon>Pseudomonadati</taxon>
        <taxon>Pseudomonadota</taxon>
        <taxon>Gammaproteobacteria</taxon>
        <taxon>Oceanospirillales</taxon>
        <taxon>Halomonadaceae</taxon>
        <taxon>Halomonas</taxon>
    </lineage>
</organism>
<evidence type="ECO:0000313" key="1">
    <source>
        <dbReference type="EMBL" id="GEK72843.1"/>
    </source>
</evidence>
<proteinExistence type="predicted"/>
<comment type="caution">
    <text evidence="1">The sequence shown here is derived from an EMBL/GenBank/DDBJ whole genome shotgun (WGS) entry which is preliminary data.</text>
</comment>